<dbReference type="InterPro" id="IPR050535">
    <property type="entry name" value="DNA_Repair-Maintenance_Comp"/>
</dbReference>
<dbReference type="PANTHER" id="PTHR30337">
    <property type="entry name" value="COMPONENT OF ATP-DEPENDENT DSDNA EXONUCLEASE"/>
    <property type="match status" value="1"/>
</dbReference>
<dbReference type="RefSeq" id="WP_209970044.1">
    <property type="nucleotide sequence ID" value="NZ_JAGGLB010000002.1"/>
</dbReference>
<reference evidence="3 4" key="1">
    <citation type="submission" date="2021-03" db="EMBL/GenBank/DDBJ databases">
        <title>Genomic Encyclopedia of Type Strains, Phase IV (KMG-IV): sequencing the most valuable type-strain genomes for metagenomic binning, comparative biology and taxonomic classification.</title>
        <authorList>
            <person name="Goeker M."/>
        </authorList>
    </citation>
    <scope>NUCLEOTIDE SEQUENCE [LARGE SCALE GENOMIC DNA]</scope>
    <source>
        <strain evidence="3 4">DSM 26048</strain>
    </source>
</reference>
<keyword evidence="3" id="KW-0540">Nuclease</keyword>
<dbReference type="Gene3D" id="3.60.21.10">
    <property type="match status" value="1"/>
</dbReference>
<dbReference type="CDD" id="cd00840">
    <property type="entry name" value="MPP_Mre11_N"/>
    <property type="match status" value="1"/>
</dbReference>
<dbReference type="InterPro" id="IPR004843">
    <property type="entry name" value="Calcineurin-like_PHP"/>
</dbReference>
<evidence type="ECO:0000259" key="2">
    <source>
        <dbReference type="Pfam" id="PF00149"/>
    </source>
</evidence>
<name>A0ABS4INT4_9BACL</name>
<proteinExistence type="predicted"/>
<dbReference type="GO" id="GO:0004527">
    <property type="term" value="F:exonuclease activity"/>
    <property type="evidence" value="ECO:0007669"/>
    <property type="project" value="UniProtKB-KW"/>
</dbReference>
<dbReference type="Proteomes" id="UP001519287">
    <property type="component" value="Unassembled WGS sequence"/>
</dbReference>
<evidence type="ECO:0000313" key="3">
    <source>
        <dbReference type="EMBL" id="MBP1989213.1"/>
    </source>
</evidence>
<keyword evidence="4" id="KW-1185">Reference proteome</keyword>
<evidence type="ECO:0000313" key="4">
    <source>
        <dbReference type="Proteomes" id="UP001519287"/>
    </source>
</evidence>
<comment type="caution">
    <text evidence="3">The sequence shown here is derived from an EMBL/GenBank/DDBJ whole genome shotgun (WGS) entry which is preliminary data.</text>
</comment>
<dbReference type="PIRSF" id="PIRSF033091">
    <property type="entry name" value="Pesterase_YhaO"/>
    <property type="match status" value="1"/>
</dbReference>
<accession>A0ABS4INT4</accession>
<feature type="domain" description="Calcineurin-like phosphoesterase" evidence="2">
    <location>
        <begin position="4"/>
        <end position="203"/>
    </location>
</feature>
<dbReference type="InterPro" id="IPR029052">
    <property type="entry name" value="Metallo-depent_PP-like"/>
</dbReference>
<dbReference type="Pfam" id="PF00149">
    <property type="entry name" value="Metallophos"/>
    <property type="match status" value="1"/>
</dbReference>
<dbReference type="InterPro" id="IPR014576">
    <property type="entry name" value="Pesterase_YhaO"/>
</dbReference>
<dbReference type="SUPFAM" id="SSF56300">
    <property type="entry name" value="Metallo-dependent phosphatases"/>
    <property type="match status" value="1"/>
</dbReference>
<gene>
    <name evidence="3" type="ORF">J2Z66_000808</name>
</gene>
<keyword evidence="3" id="KW-0269">Exonuclease</keyword>
<protein>
    <submittedName>
        <fullName evidence="3">DNA repair exonuclease SbcCD nuclease subunit</fullName>
    </submittedName>
</protein>
<keyword evidence="1" id="KW-0378">Hydrolase</keyword>
<dbReference type="PANTHER" id="PTHR30337:SF7">
    <property type="entry name" value="PHOSPHOESTERASE"/>
    <property type="match status" value="1"/>
</dbReference>
<sequence>MQRLRFIHAADLHLDSPFKGMTELPPQLREQVRESTFEALRQLVALAIREQVDFVLIGGDVYDLADRSLRAQLRFQKAVQQLADHNIPTYIIHGNHDPEDGRAARLTWPAAVHFFACDQVETIEVEKPGRGVIAHIHGISYKTAAVTENLALQFRALDSAIYQIGLLHTNVDGDAGHDNYAPCSKQDLLRRGMHYWALGHVHTRKVLNDSPAIVYPGNLQGRSIRETGPRGCYLVNVDEDGAAELSFQELDCLRWHVVKLSIRDIRTEQELRSMLEEHMDVIRFAAEGRDSIVRVILEGRGPVHELLRKGRALAELMADLREEEAARIGGAARGLDLNPLSQAGFVWIESMEDRSGSEIDRALLLQQKSFAGDLLRLSQSLQLDEAALQAFAGEALAALQALPQAAGGPPALEQERLQQWLHAAEELAADLLAAGRGWDG</sequence>
<organism evidence="3 4">
    <name type="scientific">Paenibacillus eucommiae</name>
    <dbReference type="NCBI Taxonomy" id="1355755"/>
    <lineage>
        <taxon>Bacteria</taxon>
        <taxon>Bacillati</taxon>
        <taxon>Bacillota</taxon>
        <taxon>Bacilli</taxon>
        <taxon>Bacillales</taxon>
        <taxon>Paenibacillaceae</taxon>
        <taxon>Paenibacillus</taxon>
    </lineage>
</organism>
<dbReference type="InterPro" id="IPR041796">
    <property type="entry name" value="Mre11_N"/>
</dbReference>
<dbReference type="EMBL" id="JAGGLB010000002">
    <property type="protein sequence ID" value="MBP1989213.1"/>
    <property type="molecule type" value="Genomic_DNA"/>
</dbReference>
<evidence type="ECO:0000256" key="1">
    <source>
        <dbReference type="ARBA" id="ARBA00022801"/>
    </source>
</evidence>